<dbReference type="GO" id="GO:0005829">
    <property type="term" value="C:cytosol"/>
    <property type="evidence" value="ECO:0007669"/>
    <property type="project" value="TreeGrafter"/>
</dbReference>
<dbReference type="PRINTS" id="PR00033">
    <property type="entry name" value="HTHASNC"/>
</dbReference>
<dbReference type="InterPro" id="IPR019888">
    <property type="entry name" value="Tscrpt_reg_AsnC-like"/>
</dbReference>
<dbReference type="RefSeq" id="WP_106252090.1">
    <property type="nucleotide sequence ID" value="NZ_PVZC01000009.1"/>
</dbReference>
<gene>
    <name evidence="5" type="ORF">CLV72_109351</name>
</gene>
<sequence length="160" mass="16937">MSADARARLDALDEKIIALLVRDGRAGYAAIGARVGLSAPAAKRRVDRLVGTGAITGFTAVIDQAVLGWSTEAYVELYCSGQPAPSLLARSLAAIPEVVSASTVTGDADTLLRVRAADVRHFERVLERLTALPYVERTRTTLVLSPLFERPAPAAEPPTG</sequence>
<dbReference type="OrthoDB" id="4379331at2"/>
<keyword evidence="3" id="KW-0804">Transcription</keyword>
<dbReference type="PANTHER" id="PTHR30154">
    <property type="entry name" value="LEUCINE-RESPONSIVE REGULATORY PROTEIN"/>
    <property type="match status" value="1"/>
</dbReference>
<organism evidence="5 6">
    <name type="scientific">Allonocardiopsis opalescens</name>
    <dbReference type="NCBI Taxonomy" id="1144618"/>
    <lineage>
        <taxon>Bacteria</taxon>
        <taxon>Bacillati</taxon>
        <taxon>Actinomycetota</taxon>
        <taxon>Actinomycetes</taxon>
        <taxon>Streptosporangiales</taxon>
        <taxon>Allonocardiopsis</taxon>
    </lineage>
</organism>
<dbReference type="PROSITE" id="PS00519">
    <property type="entry name" value="HTH_ASNC_1"/>
    <property type="match status" value="1"/>
</dbReference>
<evidence type="ECO:0000313" key="6">
    <source>
        <dbReference type="Proteomes" id="UP000237846"/>
    </source>
</evidence>
<dbReference type="PANTHER" id="PTHR30154:SF45">
    <property type="entry name" value="TRANSCRIPTIONAL REGULATORY PROTEIN (PROBABLY ASNC-FAMILY)-RELATED"/>
    <property type="match status" value="1"/>
</dbReference>
<feature type="domain" description="HTH asnC-type" evidence="4">
    <location>
        <begin position="9"/>
        <end position="70"/>
    </location>
</feature>
<dbReference type="EMBL" id="PVZC01000009">
    <property type="protein sequence ID" value="PRX95738.1"/>
    <property type="molecule type" value="Genomic_DNA"/>
</dbReference>
<evidence type="ECO:0000256" key="1">
    <source>
        <dbReference type="ARBA" id="ARBA00023015"/>
    </source>
</evidence>
<dbReference type="GO" id="GO:0043565">
    <property type="term" value="F:sequence-specific DNA binding"/>
    <property type="evidence" value="ECO:0007669"/>
    <property type="project" value="InterPro"/>
</dbReference>
<proteinExistence type="predicted"/>
<dbReference type="Proteomes" id="UP000237846">
    <property type="component" value="Unassembled WGS sequence"/>
</dbReference>
<dbReference type="InterPro" id="IPR000485">
    <property type="entry name" value="AsnC-type_HTH_dom"/>
</dbReference>
<dbReference type="PROSITE" id="PS50956">
    <property type="entry name" value="HTH_ASNC_2"/>
    <property type="match status" value="1"/>
</dbReference>
<dbReference type="InterPro" id="IPR036390">
    <property type="entry name" value="WH_DNA-bd_sf"/>
</dbReference>
<dbReference type="AlphaFoldDB" id="A0A2T0PWJ4"/>
<dbReference type="Pfam" id="PF13404">
    <property type="entry name" value="HTH_AsnC-type"/>
    <property type="match status" value="1"/>
</dbReference>
<name>A0A2T0PWJ4_9ACTN</name>
<dbReference type="InterPro" id="IPR036388">
    <property type="entry name" value="WH-like_DNA-bd_sf"/>
</dbReference>
<keyword evidence="2 5" id="KW-0238">DNA-binding</keyword>
<dbReference type="SUPFAM" id="SSF54909">
    <property type="entry name" value="Dimeric alpha+beta barrel"/>
    <property type="match status" value="1"/>
</dbReference>
<keyword evidence="6" id="KW-1185">Reference proteome</keyword>
<dbReference type="SMART" id="SM00344">
    <property type="entry name" value="HTH_ASNC"/>
    <property type="match status" value="1"/>
</dbReference>
<evidence type="ECO:0000313" key="5">
    <source>
        <dbReference type="EMBL" id="PRX95738.1"/>
    </source>
</evidence>
<evidence type="ECO:0000259" key="4">
    <source>
        <dbReference type="PROSITE" id="PS50956"/>
    </source>
</evidence>
<reference evidence="5 6" key="1">
    <citation type="submission" date="2018-03" db="EMBL/GenBank/DDBJ databases">
        <title>Genomic Encyclopedia of Archaeal and Bacterial Type Strains, Phase II (KMG-II): from individual species to whole genera.</title>
        <authorList>
            <person name="Goeker M."/>
        </authorList>
    </citation>
    <scope>NUCLEOTIDE SEQUENCE [LARGE SCALE GENOMIC DNA]</scope>
    <source>
        <strain evidence="5 6">DSM 45601</strain>
    </source>
</reference>
<dbReference type="Pfam" id="PF01037">
    <property type="entry name" value="AsnC_trans_reg"/>
    <property type="match status" value="1"/>
</dbReference>
<dbReference type="InterPro" id="IPR019887">
    <property type="entry name" value="Tscrpt_reg_AsnC/Lrp_C"/>
</dbReference>
<dbReference type="Gene3D" id="3.30.70.920">
    <property type="match status" value="1"/>
</dbReference>
<comment type="caution">
    <text evidence="5">The sequence shown here is derived from an EMBL/GenBank/DDBJ whole genome shotgun (WGS) entry which is preliminary data.</text>
</comment>
<protein>
    <submittedName>
        <fullName evidence="5">DNA-binding Lrp family transcriptional regulator</fullName>
    </submittedName>
</protein>
<dbReference type="InterPro" id="IPR019885">
    <property type="entry name" value="Tscrpt_reg_HTH_AsnC-type_CS"/>
</dbReference>
<accession>A0A2T0PWJ4</accession>
<evidence type="ECO:0000256" key="3">
    <source>
        <dbReference type="ARBA" id="ARBA00023163"/>
    </source>
</evidence>
<dbReference type="GO" id="GO:0043200">
    <property type="term" value="P:response to amino acid"/>
    <property type="evidence" value="ECO:0007669"/>
    <property type="project" value="TreeGrafter"/>
</dbReference>
<dbReference type="InterPro" id="IPR011008">
    <property type="entry name" value="Dimeric_a/b-barrel"/>
</dbReference>
<dbReference type="SUPFAM" id="SSF46785">
    <property type="entry name" value="Winged helix' DNA-binding domain"/>
    <property type="match status" value="1"/>
</dbReference>
<dbReference type="Gene3D" id="1.10.10.10">
    <property type="entry name" value="Winged helix-like DNA-binding domain superfamily/Winged helix DNA-binding domain"/>
    <property type="match status" value="1"/>
</dbReference>
<keyword evidence="1" id="KW-0805">Transcription regulation</keyword>
<evidence type="ECO:0000256" key="2">
    <source>
        <dbReference type="ARBA" id="ARBA00023125"/>
    </source>
</evidence>